<protein>
    <submittedName>
        <fullName evidence="1">Uncharacterized protein</fullName>
    </submittedName>
</protein>
<dbReference type="AlphaFoldDB" id="A0A2I0JHK3"/>
<gene>
    <name evidence="1" type="ORF">CRG98_024105</name>
</gene>
<comment type="caution">
    <text evidence="1">The sequence shown here is derived from an EMBL/GenBank/DDBJ whole genome shotgun (WGS) entry which is preliminary data.</text>
</comment>
<dbReference type="Proteomes" id="UP000233551">
    <property type="component" value="Unassembled WGS sequence"/>
</dbReference>
<name>A0A2I0JHK3_PUNGR</name>
<evidence type="ECO:0000313" key="1">
    <source>
        <dbReference type="EMBL" id="PKI55493.1"/>
    </source>
</evidence>
<evidence type="ECO:0000313" key="2">
    <source>
        <dbReference type="Proteomes" id="UP000233551"/>
    </source>
</evidence>
<reference evidence="1 2" key="1">
    <citation type="submission" date="2017-11" db="EMBL/GenBank/DDBJ databases">
        <title>De-novo sequencing of pomegranate (Punica granatum L.) genome.</title>
        <authorList>
            <person name="Akparov Z."/>
            <person name="Amiraslanov A."/>
            <person name="Hajiyeva S."/>
            <person name="Abbasov M."/>
            <person name="Kaur K."/>
            <person name="Hamwieh A."/>
            <person name="Solovyev V."/>
            <person name="Salamov A."/>
            <person name="Braich B."/>
            <person name="Kosarev P."/>
            <person name="Mahmoud A."/>
            <person name="Hajiyev E."/>
            <person name="Babayeva S."/>
            <person name="Izzatullayeva V."/>
            <person name="Mammadov A."/>
            <person name="Mammadov A."/>
            <person name="Sharifova S."/>
            <person name="Ojaghi J."/>
            <person name="Eynullazada K."/>
            <person name="Bayramov B."/>
            <person name="Abdulazimova A."/>
            <person name="Shahmuradov I."/>
        </authorList>
    </citation>
    <scope>NUCLEOTIDE SEQUENCE [LARGE SCALE GENOMIC DNA]</scope>
    <source>
        <strain evidence="2">cv. AG2017</strain>
        <tissue evidence="1">Leaf</tissue>
    </source>
</reference>
<accession>A0A2I0JHK3</accession>
<dbReference type="EMBL" id="PGOL01001693">
    <property type="protein sequence ID" value="PKI55493.1"/>
    <property type="molecule type" value="Genomic_DNA"/>
</dbReference>
<proteinExistence type="predicted"/>
<keyword evidence="2" id="KW-1185">Reference proteome</keyword>
<sequence>MGTLAPISYPSPGQQAYLPIESKTQLQLLQIIIISVLRTLQLVTNPTTTVQSNNNRKLEPSPCYWIGCPCQPAIYSSLCLTLQLITTSGPPHHVIGSAAPVNLQFRPPSVSHSNDHHQFIAAPTSMNELDKEISLEGLDNLILDCLNNSSEEPIKDVATKDQLVIQQVGPLSVEMMTQLQLNHNVIGNSGPPNHMIRSAAPANLQFRPPSVFLAAEQYQFDGNSGPHHTIRSAAPANLHRSPSVPPATNHHQFIATPTSINELEQLVFEG</sequence>
<organism evidence="1 2">
    <name type="scientific">Punica granatum</name>
    <name type="common">Pomegranate</name>
    <dbReference type="NCBI Taxonomy" id="22663"/>
    <lineage>
        <taxon>Eukaryota</taxon>
        <taxon>Viridiplantae</taxon>
        <taxon>Streptophyta</taxon>
        <taxon>Embryophyta</taxon>
        <taxon>Tracheophyta</taxon>
        <taxon>Spermatophyta</taxon>
        <taxon>Magnoliopsida</taxon>
        <taxon>eudicotyledons</taxon>
        <taxon>Gunneridae</taxon>
        <taxon>Pentapetalae</taxon>
        <taxon>rosids</taxon>
        <taxon>malvids</taxon>
        <taxon>Myrtales</taxon>
        <taxon>Lythraceae</taxon>
        <taxon>Punica</taxon>
    </lineage>
</organism>